<dbReference type="Proteomes" id="UP000000845">
    <property type="component" value="Chromosome"/>
</dbReference>
<name>D1AQ72_SEBTE</name>
<dbReference type="eggNOG" id="COG3832">
    <property type="taxonomic scope" value="Bacteria"/>
</dbReference>
<protein>
    <recommendedName>
        <fullName evidence="3">Polyketide cyclase/dehydrase</fullName>
    </recommendedName>
</protein>
<dbReference type="AlphaFoldDB" id="D1AQ72"/>
<reference evidence="1 2" key="2">
    <citation type="journal article" date="2010" name="Stand. Genomic Sci.">
        <title>Complete genome sequence of Sebaldella termitidis type strain (NCTC 11300).</title>
        <authorList>
            <person name="Harmon-Smith M."/>
            <person name="Celia L."/>
            <person name="Chertkov O."/>
            <person name="Lapidus A."/>
            <person name="Copeland A."/>
            <person name="Glavina Del Rio T."/>
            <person name="Nolan M."/>
            <person name="Lucas S."/>
            <person name="Tice H."/>
            <person name="Cheng J.F."/>
            <person name="Han C."/>
            <person name="Detter J.C."/>
            <person name="Bruce D."/>
            <person name="Goodwin L."/>
            <person name="Pitluck S."/>
            <person name="Pati A."/>
            <person name="Liolios K."/>
            <person name="Ivanova N."/>
            <person name="Mavromatis K."/>
            <person name="Mikhailova N."/>
            <person name="Chen A."/>
            <person name="Palaniappan K."/>
            <person name="Land M."/>
            <person name="Hauser L."/>
            <person name="Chang Y.J."/>
            <person name="Jeffries C.D."/>
            <person name="Brettin T."/>
            <person name="Goker M."/>
            <person name="Beck B."/>
            <person name="Bristow J."/>
            <person name="Eisen J.A."/>
            <person name="Markowitz V."/>
            <person name="Hugenholtz P."/>
            <person name="Kyrpides N.C."/>
            <person name="Klenk H.P."/>
            <person name="Chen F."/>
        </authorList>
    </citation>
    <scope>NUCLEOTIDE SEQUENCE [LARGE SCALE GENOMIC DNA]</scope>
    <source>
        <strain evidence="2">ATCC 33386 / NCTC 11300</strain>
    </source>
</reference>
<dbReference type="Gene3D" id="3.30.530.20">
    <property type="match status" value="1"/>
</dbReference>
<dbReference type="KEGG" id="str:Sterm_0778"/>
<dbReference type="InterPro" id="IPR023393">
    <property type="entry name" value="START-like_dom_sf"/>
</dbReference>
<dbReference type="SUPFAM" id="SSF55961">
    <property type="entry name" value="Bet v1-like"/>
    <property type="match status" value="1"/>
</dbReference>
<reference evidence="2" key="1">
    <citation type="submission" date="2009-09" db="EMBL/GenBank/DDBJ databases">
        <title>The complete chromosome of Sebaldella termitidis ATCC 33386.</title>
        <authorList>
            <consortium name="US DOE Joint Genome Institute (JGI-PGF)"/>
            <person name="Lucas S."/>
            <person name="Copeland A."/>
            <person name="Lapidus A."/>
            <person name="Glavina del Rio T."/>
            <person name="Dalin E."/>
            <person name="Tice H."/>
            <person name="Bruce D."/>
            <person name="Goodwin L."/>
            <person name="Pitluck S."/>
            <person name="Kyrpides N."/>
            <person name="Mavromatis K."/>
            <person name="Ivanova N."/>
            <person name="Mikhailova N."/>
            <person name="Sims D."/>
            <person name="Meincke L."/>
            <person name="Brettin T."/>
            <person name="Detter J.C."/>
            <person name="Han C."/>
            <person name="Larimer F."/>
            <person name="Land M."/>
            <person name="Hauser L."/>
            <person name="Markowitz V."/>
            <person name="Cheng J.F."/>
            <person name="Hugenholtz P."/>
            <person name="Woyke T."/>
            <person name="Wu D."/>
            <person name="Eisen J.A."/>
        </authorList>
    </citation>
    <scope>NUCLEOTIDE SEQUENCE [LARGE SCALE GENOMIC DNA]</scope>
    <source>
        <strain evidence="2">ATCC 33386 / NCTC 11300</strain>
    </source>
</reference>
<accession>D1AQ72</accession>
<evidence type="ECO:0000313" key="1">
    <source>
        <dbReference type="EMBL" id="ACZ07650.1"/>
    </source>
</evidence>
<gene>
    <name evidence="1" type="ordered locus">Sterm_0778</name>
</gene>
<dbReference type="STRING" id="526218.Sterm_0778"/>
<evidence type="ECO:0000313" key="2">
    <source>
        <dbReference type="Proteomes" id="UP000000845"/>
    </source>
</evidence>
<dbReference type="RefSeq" id="WP_012860246.1">
    <property type="nucleotide sequence ID" value="NC_013517.1"/>
</dbReference>
<keyword evidence="2" id="KW-1185">Reference proteome</keyword>
<dbReference type="HOGENOM" id="CLU_141027_1_0_0"/>
<sequence>MWTYIHEKECNIDIDRLWDLYSNVENWKLWDEEVGSISIDGKFTAGTKGVMTMTGQEPMNFTLTTVEEKKCFIDETVIEPLNVSIIVGHFIEKKTNDRFFLRHSVIIKGENADMVAEQIGESFTVDIPDSMEKLIKLSSKG</sequence>
<organism evidence="1 2">
    <name type="scientific">Sebaldella termitidis (strain ATCC 33386 / NCTC 11300)</name>
    <dbReference type="NCBI Taxonomy" id="526218"/>
    <lineage>
        <taxon>Bacteria</taxon>
        <taxon>Fusobacteriati</taxon>
        <taxon>Fusobacteriota</taxon>
        <taxon>Fusobacteriia</taxon>
        <taxon>Fusobacteriales</taxon>
        <taxon>Leptotrichiaceae</taxon>
        <taxon>Sebaldella</taxon>
    </lineage>
</organism>
<dbReference type="EMBL" id="CP001739">
    <property type="protein sequence ID" value="ACZ07650.1"/>
    <property type="molecule type" value="Genomic_DNA"/>
</dbReference>
<proteinExistence type="predicted"/>
<evidence type="ECO:0008006" key="3">
    <source>
        <dbReference type="Google" id="ProtNLM"/>
    </source>
</evidence>